<comment type="caution">
    <text evidence="1">The sequence shown here is derived from an EMBL/GenBank/DDBJ whole genome shotgun (WGS) entry which is preliminary data.</text>
</comment>
<dbReference type="Gene3D" id="2.40.50.230">
    <property type="entry name" value="Gp5 N-terminal domain"/>
    <property type="match status" value="1"/>
</dbReference>
<dbReference type="InterPro" id="IPR013046">
    <property type="entry name" value="GpV/Gp45"/>
</dbReference>
<accession>U4TCE0</accession>
<keyword evidence="2" id="KW-1185">Reference proteome</keyword>
<proteinExistence type="predicted"/>
<sequence length="178" mass="18774">MTEVVYGLVENIEYNPLRIQAVLPDMDGILSPWALILSARTQGAKSYDPPVKGEQVALLLTDEGESALCLGSVFSDVDNSPADDHRYIKDFDDGTRIEYDNESSVLTIKAVGDVQMICQNAEITANIATVNAETTINGNTTINGTAIITDDAVIGGISFIGHTHGGVENGGSSTSAPS</sequence>
<dbReference type="InterPro" id="IPR044033">
    <property type="entry name" value="GpV-like_apex"/>
</dbReference>
<evidence type="ECO:0000313" key="1">
    <source>
        <dbReference type="EMBL" id="ERL56128.1"/>
    </source>
</evidence>
<dbReference type="OrthoDB" id="4931325at2"/>
<protein>
    <submittedName>
        <fullName evidence="1">Putative phage baseplate component</fullName>
    </submittedName>
</protein>
<dbReference type="InterPro" id="IPR037026">
    <property type="entry name" value="Vgr_OB-fold_dom_sf"/>
</dbReference>
<gene>
    <name evidence="1" type="ORF">M917_0806</name>
</gene>
<dbReference type="EMBL" id="AUSW01000015">
    <property type="protein sequence ID" value="ERL56128.1"/>
    <property type="molecule type" value="Genomic_DNA"/>
</dbReference>
<dbReference type="RefSeq" id="WP_021813459.1">
    <property type="nucleotide sequence ID" value="NZ_AUSW01000015.1"/>
</dbReference>
<name>U4TCE0_9GAMM</name>
<reference evidence="1 2" key="1">
    <citation type="journal article" date="2013" name="Genome Announc.">
        <title>Draft Genome Sequence of Psychrobacter aquaticus Strain CMS 56T, Isolated from a Cyanobacterial Mat Sample Collected from Water Bodies in the McMurdo Dry Valley Region of Antarctica.</title>
        <authorList>
            <person name="Reddy G.S."/>
            <person name="Ara S."/>
            <person name="Singh A."/>
            <person name="Kumar Pinnaka A."/>
            <person name="Shivaji S."/>
        </authorList>
    </citation>
    <scope>NUCLEOTIDE SEQUENCE [LARGE SCALE GENOMIC DNA]</scope>
    <source>
        <strain evidence="1 2">CMS 56</strain>
    </source>
</reference>
<dbReference type="Pfam" id="PF18946">
    <property type="entry name" value="Apex"/>
    <property type="match status" value="1"/>
</dbReference>
<dbReference type="AlphaFoldDB" id="U4TCE0"/>
<evidence type="ECO:0000313" key="2">
    <source>
        <dbReference type="Proteomes" id="UP000016761"/>
    </source>
</evidence>
<dbReference type="eggNOG" id="COG4540">
    <property type="taxonomic scope" value="Bacteria"/>
</dbReference>
<dbReference type="STRING" id="1354303.M917_0806"/>
<dbReference type="Gene3D" id="6.20.150.10">
    <property type="match status" value="1"/>
</dbReference>
<dbReference type="PATRIC" id="fig|1354303.4.peg.793"/>
<dbReference type="NCBIfam" id="TIGR01644">
    <property type="entry name" value="phage_P2_V"/>
    <property type="match status" value="1"/>
</dbReference>
<dbReference type="Proteomes" id="UP000016761">
    <property type="component" value="Unassembled WGS sequence"/>
</dbReference>
<organism evidence="1 2">
    <name type="scientific">Psychrobacter aquaticus CMS 56</name>
    <dbReference type="NCBI Taxonomy" id="1354303"/>
    <lineage>
        <taxon>Bacteria</taxon>
        <taxon>Pseudomonadati</taxon>
        <taxon>Pseudomonadota</taxon>
        <taxon>Gammaproteobacteria</taxon>
        <taxon>Moraxellales</taxon>
        <taxon>Moraxellaceae</taxon>
        <taxon>Psychrobacter</taxon>
    </lineage>
</organism>